<keyword evidence="5" id="KW-0503">Monooxygenase</keyword>
<evidence type="ECO:0000256" key="5">
    <source>
        <dbReference type="RuleBase" id="RU000461"/>
    </source>
</evidence>
<dbReference type="STRING" id="218851.A0A2G5E707"/>
<keyword evidence="2 4" id="KW-0479">Metal-binding</keyword>
<evidence type="ECO:0000313" key="7">
    <source>
        <dbReference type="Proteomes" id="UP000230069"/>
    </source>
</evidence>
<feature type="binding site" description="axial binding residue" evidence="4">
    <location>
        <position position="455"/>
    </location>
    <ligand>
        <name>heme</name>
        <dbReference type="ChEBI" id="CHEBI:30413"/>
    </ligand>
    <ligandPart>
        <name>Fe</name>
        <dbReference type="ChEBI" id="CHEBI:18248"/>
    </ligandPart>
</feature>
<dbReference type="InterPro" id="IPR036396">
    <property type="entry name" value="Cyt_P450_sf"/>
</dbReference>
<dbReference type="InParanoid" id="A0A2G5E707"/>
<evidence type="ECO:0000256" key="3">
    <source>
        <dbReference type="ARBA" id="ARBA00023004"/>
    </source>
</evidence>
<keyword evidence="5" id="KW-0560">Oxidoreductase</keyword>
<dbReference type="GO" id="GO:0004497">
    <property type="term" value="F:monooxygenase activity"/>
    <property type="evidence" value="ECO:0007669"/>
    <property type="project" value="UniProtKB-KW"/>
</dbReference>
<comment type="cofactor">
    <cofactor evidence="4">
        <name>heme</name>
        <dbReference type="ChEBI" id="CHEBI:30413"/>
    </cofactor>
</comment>
<evidence type="ECO:0000256" key="1">
    <source>
        <dbReference type="ARBA" id="ARBA00010617"/>
    </source>
</evidence>
<dbReference type="GO" id="GO:0020037">
    <property type="term" value="F:heme binding"/>
    <property type="evidence" value="ECO:0007669"/>
    <property type="project" value="InterPro"/>
</dbReference>
<dbReference type="Pfam" id="PF00067">
    <property type="entry name" value="p450"/>
    <property type="match status" value="1"/>
</dbReference>
<dbReference type="Gene3D" id="1.10.630.10">
    <property type="entry name" value="Cytochrome P450"/>
    <property type="match status" value="1"/>
</dbReference>
<gene>
    <name evidence="6" type="ORF">AQUCO_01100407v1</name>
</gene>
<dbReference type="PROSITE" id="PS00086">
    <property type="entry name" value="CYTOCHROME_P450"/>
    <property type="match status" value="1"/>
</dbReference>
<keyword evidence="3 4" id="KW-0408">Iron</keyword>
<reference evidence="6 7" key="1">
    <citation type="submission" date="2017-09" db="EMBL/GenBank/DDBJ databases">
        <title>WGS assembly of Aquilegia coerulea Goldsmith.</title>
        <authorList>
            <person name="Hodges S."/>
            <person name="Kramer E."/>
            <person name="Nordborg M."/>
            <person name="Tomkins J."/>
            <person name="Borevitz J."/>
            <person name="Derieg N."/>
            <person name="Yan J."/>
            <person name="Mihaltcheva S."/>
            <person name="Hayes R.D."/>
            <person name="Rokhsar D."/>
        </authorList>
    </citation>
    <scope>NUCLEOTIDE SEQUENCE [LARGE SCALE GENOMIC DNA]</scope>
    <source>
        <strain evidence="7">cv. Goldsmith</strain>
    </source>
</reference>
<name>A0A2G5E707_AQUCA</name>
<dbReference type="EMBL" id="KZ305028">
    <property type="protein sequence ID" value="PIA51526.1"/>
    <property type="molecule type" value="Genomic_DNA"/>
</dbReference>
<evidence type="ECO:0000256" key="4">
    <source>
        <dbReference type="PIRSR" id="PIRSR602401-1"/>
    </source>
</evidence>
<dbReference type="PRINTS" id="PR00463">
    <property type="entry name" value="EP450I"/>
</dbReference>
<dbReference type="OrthoDB" id="1055148at2759"/>
<dbReference type="InterPro" id="IPR002401">
    <property type="entry name" value="Cyt_P450_E_grp-I"/>
</dbReference>
<evidence type="ECO:0000256" key="2">
    <source>
        <dbReference type="ARBA" id="ARBA00022723"/>
    </source>
</evidence>
<dbReference type="PANTHER" id="PTHR47955:SF18">
    <property type="entry name" value="CYTOCHROME P450 71A1-LIKE"/>
    <property type="match status" value="1"/>
</dbReference>
<keyword evidence="4 5" id="KW-0349">Heme</keyword>
<dbReference type="GO" id="GO:0044550">
    <property type="term" value="P:secondary metabolite biosynthetic process"/>
    <property type="evidence" value="ECO:0007669"/>
    <property type="project" value="UniProtKB-ARBA"/>
</dbReference>
<evidence type="ECO:0008006" key="8">
    <source>
        <dbReference type="Google" id="ProtNLM"/>
    </source>
</evidence>
<dbReference type="AlphaFoldDB" id="A0A2G5E707"/>
<organism evidence="6 7">
    <name type="scientific">Aquilegia coerulea</name>
    <name type="common">Rocky mountain columbine</name>
    <dbReference type="NCBI Taxonomy" id="218851"/>
    <lineage>
        <taxon>Eukaryota</taxon>
        <taxon>Viridiplantae</taxon>
        <taxon>Streptophyta</taxon>
        <taxon>Embryophyta</taxon>
        <taxon>Tracheophyta</taxon>
        <taxon>Spermatophyta</taxon>
        <taxon>Magnoliopsida</taxon>
        <taxon>Ranunculales</taxon>
        <taxon>Ranunculaceae</taxon>
        <taxon>Thalictroideae</taxon>
        <taxon>Aquilegia</taxon>
    </lineage>
</organism>
<dbReference type="PANTHER" id="PTHR47955">
    <property type="entry name" value="CYTOCHROME P450 FAMILY 71 PROTEIN"/>
    <property type="match status" value="1"/>
</dbReference>
<dbReference type="FunFam" id="1.10.630.10:FF:000011">
    <property type="entry name" value="Cytochrome P450 83B1"/>
    <property type="match status" value="1"/>
</dbReference>
<dbReference type="SUPFAM" id="SSF48264">
    <property type="entry name" value="Cytochrome P450"/>
    <property type="match status" value="1"/>
</dbReference>
<accession>A0A2G5E707</accession>
<dbReference type="GO" id="GO:0016705">
    <property type="term" value="F:oxidoreductase activity, acting on paired donors, with incorporation or reduction of molecular oxygen"/>
    <property type="evidence" value="ECO:0007669"/>
    <property type="project" value="InterPro"/>
</dbReference>
<dbReference type="InterPro" id="IPR017972">
    <property type="entry name" value="Cyt_P450_CS"/>
</dbReference>
<dbReference type="GO" id="GO:0005506">
    <property type="term" value="F:iron ion binding"/>
    <property type="evidence" value="ECO:0007669"/>
    <property type="project" value="InterPro"/>
</dbReference>
<sequence>MDISVPARLQWFENQQAILVHHPLSLPLLFFSLFFLLCFNRVWPAKATNLPPSPPKLPIIGHLHCLGTLPHRSLQALSEKYGPLMLLQLGQTPALVVSSAAMAKQIMKTHDIIFANRPITTASKLFLYGCKDITFAPYGEYWRQMRKICILDLLSVKRVQSFSFVRKEEIANMVNDIKQSCSLGRKINLSGLIVSATNNIISRVALGRSWGTEYAELTTQVMDLFGILSMEDVFPSLGWIDVLTGLHRKMKKTSKTMHQFVDEVIEEHVLGRNDDNRKADQKDFVDILLDYEEDPTPTFEFTRENLKAVIIDMFVAGTDTIYTTLEWAMAELVNHPNEMKILQEEIHRVVGDKSEVDENEISQMDYLSCVIKETLRLHPPLVMVIPRVSSARSDIDGYNIPANTRVIINAWAIARDPKIWDKPNEFIPGRFIKNKVDFRGQDFEFIPFGAGRRGCPGISFGITSIESILASLLYWFDWESPSGNTNEKIDMSEAFGLSVHMKSPLNLVPKFRT</sequence>
<dbReference type="PRINTS" id="PR00385">
    <property type="entry name" value="P450"/>
</dbReference>
<keyword evidence="7" id="KW-1185">Reference proteome</keyword>
<dbReference type="Proteomes" id="UP000230069">
    <property type="component" value="Unassembled WGS sequence"/>
</dbReference>
<dbReference type="InterPro" id="IPR001128">
    <property type="entry name" value="Cyt_P450"/>
</dbReference>
<dbReference type="CDD" id="cd11072">
    <property type="entry name" value="CYP71-like"/>
    <property type="match status" value="1"/>
</dbReference>
<evidence type="ECO:0000313" key="6">
    <source>
        <dbReference type="EMBL" id="PIA51526.1"/>
    </source>
</evidence>
<protein>
    <recommendedName>
        <fullName evidence="8">Cytochrome P450</fullName>
    </recommendedName>
</protein>
<comment type="similarity">
    <text evidence="1 5">Belongs to the cytochrome P450 family.</text>
</comment>
<proteinExistence type="inferred from homology"/>